<comment type="subcellular location">
    <subcellularLocation>
        <location evidence="1">Secreted</location>
    </subcellularLocation>
</comment>
<keyword evidence="6" id="KW-1015">Disulfide bond</keyword>
<dbReference type="OrthoDB" id="9945370at2759"/>
<evidence type="ECO:0000256" key="4">
    <source>
        <dbReference type="ARBA" id="ARBA00023054"/>
    </source>
</evidence>
<reference evidence="9" key="1">
    <citation type="journal article" date="2016" name="Nat. Commun.">
        <title>The channel catfish genome sequence provides insights into the evolution of scale formation in teleosts.</title>
        <authorList>
            <person name="Liu Z."/>
            <person name="Liu S."/>
            <person name="Yao J."/>
            <person name="Bao L."/>
            <person name="Zhang J."/>
            <person name="Li Y."/>
            <person name="Jiang C."/>
            <person name="Sun L."/>
            <person name="Wang R."/>
            <person name="Zhang Y."/>
            <person name="Zhou T."/>
            <person name="Zeng Q."/>
            <person name="Fu Q."/>
            <person name="Gao S."/>
            <person name="Li N."/>
            <person name="Koren S."/>
            <person name="Jiang Y."/>
            <person name="Zimin A."/>
            <person name="Xu P."/>
            <person name="Phillippy A.M."/>
            <person name="Geng X."/>
            <person name="Song L."/>
            <person name="Sun F."/>
            <person name="Li C."/>
            <person name="Wang X."/>
            <person name="Chen A."/>
            <person name="Jin Y."/>
            <person name="Yuan Z."/>
            <person name="Yang Y."/>
            <person name="Tan S."/>
            <person name="Peatman E."/>
            <person name="Lu J."/>
            <person name="Qin Z."/>
            <person name="Dunham R."/>
            <person name="Li Z."/>
            <person name="Sonstegard T."/>
            <person name="Feng J."/>
            <person name="Danzmann R.G."/>
            <person name="Schroeder S."/>
            <person name="Scheffler B."/>
            <person name="Duke M.V."/>
            <person name="Ballard L."/>
            <person name="Kucuktas H."/>
            <person name="Kaltenboeck L."/>
            <person name="Liu H."/>
            <person name="Armbruster J."/>
            <person name="Xie Y."/>
            <person name="Kirby M.L."/>
            <person name="Tian Y."/>
            <person name="Flanagan M.E."/>
            <person name="Mu W."/>
            <person name="Waldbieser G.C."/>
        </authorList>
    </citation>
    <scope>NUCLEOTIDE SEQUENCE [LARGE SCALE GENOMIC DNA]</scope>
    <source>
        <strain evidence="9">SDA103</strain>
    </source>
</reference>
<comment type="subunit">
    <text evidence="7">Heterohexamer; disulfide linked. Contains 2 sets of 3 non-identical chains (alpha, beta and gamma). The 2 heterotrimers are in head to head conformation with the N-termini in a small central domain.</text>
</comment>
<gene>
    <name evidence="10" type="primary">LOC128628732</name>
</gene>
<reference evidence="10" key="2">
    <citation type="submission" date="2025-08" db="UniProtKB">
        <authorList>
            <consortium name="RefSeq"/>
        </authorList>
    </citation>
    <scope>IDENTIFICATION</scope>
    <source>
        <tissue evidence="10">Blood</tissue>
    </source>
</reference>
<dbReference type="KEGG" id="ipu:128628732"/>
<sequence>MEEMRYAEVAEMLHRNLTLLWKKSTELSRELQKYQRQTEDQINKIHQFEVDIDIKVRACKGSCKQTFDHVPDHETFRSMRDKIATFDLTSPKQQKTFTLDKKLELQPVVQPHDSLAYGKLPFAHSELLTKMEDIEQNQVVMDELQQHTWNSDGEWET</sequence>
<evidence type="ECO:0000256" key="1">
    <source>
        <dbReference type="ARBA" id="ARBA00004613"/>
    </source>
</evidence>
<dbReference type="InterPro" id="IPR012290">
    <property type="entry name" value="Fibrinogen_a/b/g_coil_dom"/>
</dbReference>
<keyword evidence="5" id="KW-0094">Blood coagulation</keyword>
<dbReference type="GO" id="GO:0051258">
    <property type="term" value="P:protein polymerization"/>
    <property type="evidence" value="ECO:0007669"/>
    <property type="project" value="InterPro"/>
</dbReference>
<protein>
    <submittedName>
        <fullName evidence="10">Fibrinogen alpha chain</fullName>
    </submittedName>
</protein>
<evidence type="ECO:0000256" key="3">
    <source>
        <dbReference type="ARBA" id="ARBA00022696"/>
    </source>
</evidence>
<dbReference type="AlphaFoldDB" id="A0A9F7QXP1"/>
<organism evidence="9 10">
    <name type="scientific">Ictalurus punctatus</name>
    <name type="common">Channel catfish</name>
    <name type="synonym">Silurus punctatus</name>
    <dbReference type="NCBI Taxonomy" id="7998"/>
    <lineage>
        <taxon>Eukaryota</taxon>
        <taxon>Metazoa</taxon>
        <taxon>Chordata</taxon>
        <taxon>Craniata</taxon>
        <taxon>Vertebrata</taxon>
        <taxon>Euteleostomi</taxon>
        <taxon>Actinopterygii</taxon>
        <taxon>Neopterygii</taxon>
        <taxon>Teleostei</taxon>
        <taxon>Ostariophysi</taxon>
        <taxon>Siluriformes</taxon>
        <taxon>Ictaluridae</taxon>
        <taxon>Ictalurus</taxon>
    </lineage>
</organism>
<keyword evidence="4" id="KW-0175">Coiled coil</keyword>
<keyword evidence="9" id="KW-1185">Reference proteome</keyword>
<dbReference type="GO" id="GO:0005577">
    <property type="term" value="C:fibrinogen complex"/>
    <property type="evidence" value="ECO:0007669"/>
    <property type="project" value="InterPro"/>
</dbReference>
<evidence type="ECO:0000256" key="2">
    <source>
        <dbReference type="ARBA" id="ARBA00022525"/>
    </source>
</evidence>
<evidence type="ECO:0000313" key="9">
    <source>
        <dbReference type="Proteomes" id="UP000221080"/>
    </source>
</evidence>
<feature type="domain" description="Fibrinogen alpha/beta/gamma chain coiled coil" evidence="8">
    <location>
        <begin position="3"/>
        <end position="67"/>
    </location>
</feature>
<evidence type="ECO:0000313" key="10">
    <source>
        <dbReference type="RefSeq" id="XP_053532299.1"/>
    </source>
</evidence>
<keyword evidence="2" id="KW-0964">Secreted</keyword>
<name>A0A9F7QXP1_ICTPU</name>
<dbReference type="Pfam" id="PF08702">
    <property type="entry name" value="Fib_alpha"/>
    <property type="match status" value="1"/>
</dbReference>
<keyword evidence="3" id="KW-0356">Hemostasis</keyword>
<dbReference type="SUPFAM" id="SSF58010">
    <property type="entry name" value="Fibrinogen coiled-coil and central regions"/>
    <property type="match status" value="1"/>
</dbReference>
<accession>A0A9F7QXP1</accession>
<evidence type="ECO:0000256" key="6">
    <source>
        <dbReference type="ARBA" id="ARBA00023157"/>
    </source>
</evidence>
<dbReference type="GO" id="GO:0005102">
    <property type="term" value="F:signaling receptor binding"/>
    <property type="evidence" value="ECO:0007669"/>
    <property type="project" value="InterPro"/>
</dbReference>
<evidence type="ECO:0000256" key="5">
    <source>
        <dbReference type="ARBA" id="ARBA00023084"/>
    </source>
</evidence>
<dbReference type="RefSeq" id="XP_053532299.1">
    <property type="nucleotide sequence ID" value="XM_053676324.1"/>
</dbReference>
<dbReference type="GO" id="GO:0030168">
    <property type="term" value="P:platelet activation"/>
    <property type="evidence" value="ECO:0007669"/>
    <property type="project" value="InterPro"/>
</dbReference>
<proteinExistence type="predicted"/>
<evidence type="ECO:0000256" key="7">
    <source>
        <dbReference type="ARBA" id="ARBA00025974"/>
    </source>
</evidence>
<dbReference type="Gene3D" id="1.20.5.50">
    <property type="match status" value="1"/>
</dbReference>
<evidence type="ECO:0000259" key="8">
    <source>
        <dbReference type="Pfam" id="PF08702"/>
    </source>
</evidence>
<dbReference type="Proteomes" id="UP000221080">
    <property type="component" value="Chromosome 26"/>
</dbReference>
<dbReference type="GeneID" id="128628732"/>